<accession>A0A0F9JYB9</accession>
<dbReference type="InterPro" id="IPR007159">
    <property type="entry name" value="SpoVT-AbrB_dom"/>
</dbReference>
<dbReference type="EMBL" id="LAZR01010347">
    <property type="protein sequence ID" value="KKM67446.1"/>
    <property type="molecule type" value="Genomic_DNA"/>
</dbReference>
<reference evidence="2" key="1">
    <citation type="journal article" date="2015" name="Nature">
        <title>Complex archaea that bridge the gap between prokaryotes and eukaryotes.</title>
        <authorList>
            <person name="Spang A."/>
            <person name="Saw J.H."/>
            <person name="Jorgensen S.L."/>
            <person name="Zaremba-Niedzwiedzka K."/>
            <person name="Martijn J."/>
            <person name="Lind A.E."/>
            <person name="van Eijk R."/>
            <person name="Schleper C."/>
            <person name="Guy L."/>
            <person name="Ettema T.J."/>
        </authorList>
    </citation>
    <scope>NUCLEOTIDE SEQUENCE</scope>
</reference>
<evidence type="ECO:0000259" key="1">
    <source>
        <dbReference type="SMART" id="SM00966"/>
    </source>
</evidence>
<feature type="domain" description="SpoVT-AbrB" evidence="1">
    <location>
        <begin position="9"/>
        <end position="55"/>
    </location>
</feature>
<dbReference type="GO" id="GO:0003677">
    <property type="term" value="F:DNA binding"/>
    <property type="evidence" value="ECO:0007669"/>
    <property type="project" value="InterPro"/>
</dbReference>
<evidence type="ECO:0000313" key="2">
    <source>
        <dbReference type="EMBL" id="KKM67446.1"/>
    </source>
</evidence>
<gene>
    <name evidence="2" type="ORF">LCGC14_1471010</name>
</gene>
<proteinExistence type="predicted"/>
<sequence>MDRIFRKLQKLSESFYVNLPKKWILKFNLDKDSTIAIDIRNDGTLLISPKLKQNKVDLKDELILHSSPHVVREIITNCLSGQTNLVVISDKIIPKSLRNEIRRFVNGLPNTEITEEERQRIVIQNFGYKKIPTKKLIHRLLYLIADMFDNLKIDAIEDLKYNFGQLRKFYFILVIHIRTYLRTSIYVTEDNDFTPLEAMDYRMFCEKIQAIGKILKDLRLSESESVKGYFHEIHQYFNDVMKAYLRKNIGLAHETWLRKEAIVTEGKSLMEKSDYEDKDKIKDMIMLAENCKKLAALI</sequence>
<protein>
    <recommendedName>
        <fullName evidence="1">SpoVT-AbrB domain-containing protein</fullName>
    </recommendedName>
</protein>
<dbReference type="AlphaFoldDB" id="A0A0F9JYB9"/>
<organism evidence="2">
    <name type="scientific">marine sediment metagenome</name>
    <dbReference type="NCBI Taxonomy" id="412755"/>
    <lineage>
        <taxon>unclassified sequences</taxon>
        <taxon>metagenomes</taxon>
        <taxon>ecological metagenomes</taxon>
    </lineage>
</organism>
<dbReference type="SMART" id="SM00966">
    <property type="entry name" value="SpoVT_AbrB"/>
    <property type="match status" value="1"/>
</dbReference>
<comment type="caution">
    <text evidence="2">The sequence shown here is derived from an EMBL/GenBank/DDBJ whole genome shotgun (WGS) entry which is preliminary data.</text>
</comment>
<name>A0A0F9JYB9_9ZZZZ</name>